<dbReference type="KEGG" id="kcm:ABWK59_30510"/>
<name>A0AAU8K652_9ACTN</name>
<organism evidence="1">
    <name type="scientific">Kitasatospora camelliae</name>
    <dbReference type="NCBI Taxonomy" id="3156397"/>
    <lineage>
        <taxon>Bacteria</taxon>
        <taxon>Bacillati</taxon>
        <taxon>Actinomycetota</taxon>
        <taxon>Actinomycetes</taxon>
        <taxon>Kitasatosporales</taxon>
        <taxon>Streptomycetaceae</taxon>
        <taxon>Kitasatospora</taxon>
    </lineage>
</organism>
<proteinExistence type="predicted"/>
<dbReference type="EMBL" id="CP159872">
    <property type="protein sequence ID" value="XCM82942.1"/>
    <property type="molecule type" value="Genomic_DNA"/>
</dbReference>
<reference evidence="1" key="1">
    <citation type="submission" date="2024-06" db="EMBL/GenBank/DDBJ databases">
        <title>The genome sequences of Kitasatospora sp. strain HUAS MG31.</title>
        <authorList>
            <person name="Mo P."/>
        </authorList>
    </citation>
    <scope>NUCLEOTIDE SEQUENCE</scope>
    <source>
        <strain evidence="1">HUAS MG31</strain>
    </source>
</reference>
<accession>A0AAU8K652</accession>
<sequence length="120" mass="13420">MSETPFPPQLAEALSTFAINLRNSLAEAARQLAAALEPLRPLVEYYEQHPEELEEIRRQKELQAALEEKACHCLCGLHRDRANVVCEGYTTELLTITRHSPTVGTVHVPMCRSCYEAATA</sequence>
<gene>
    <name evidence="1" type="ORF">ABWK59_30510</name>
</gene>
<dbReference type="AlphaFoldDB" id="A0AAU8K652"/>
<evidence type="ECO:0000313" key="1">
    <source>
        <dbReference type="EMBL" id="XCM82942.1"/>
    </source>
</evidence>
<protein>
    <submittedName>
        <fullName evidence="1">Uncharacterized protein</fullName>
    </submittedName>
</protein>
<dbReference type="RefSeq" id="WP_354643877.1">
    <property type="nucleotide sequence ID" value="NZ_CP159872.1"/>
</dbReference>